<reference evidence="2" key="1">
    <citation type="submission" date="2020-05" db="EMBL/GenBank/DDBJ databases">
        <authorList>
            <person name="Chiriac C."/>
            <person name="Salcher M."/>
            <person name="Ghai R."/>
            <person name="Kavagutti S V."/>
        </authorList>
    </citation>
    <scope>NUCLEOTIDE SEQUENCE</scope>
</reference>
<gene>
    <name evidence="2" type="ORF">UFOPK2582_01371</name>
    <name evidence="3" type="ORF">UFOPK3914_02106</name>
    <name evidence="4" type="ORF">UFOPK4173_00936</name>
</gene>
<evidence type="ECO:0000313" key="4">
    <source>
        <dbReference type="EMBL" id="CAB5034048.1"/>
    </source>
</evidence>
<dbReference type="EMBL" id="CAFBOG010000299">
    <property type="protein sequence ID" value="CAB5000390.1"/>
    <property type="molecule type" value="Genomic_DNA"/>
</dbReference>
<dbReference type="AlphaFoldDB" id="A0A6J6QGA3"/>
<accession>A0A6J6QGA3</accession>
<dbReference type="EMBL" id="CAFBPW010000093">
    <property type="protein sequence ID" value="CAB5034048.1"/>
    <property type="molecule type" value="Genomic_DNA"/>
</dbReference>
<evidence type="ECO:0000313" key="2">
    <source>
        <dbReference type="EMBL" id="CAB4709899.1"/>
    </source>
</evidence>
<feature type="domain" description="AbiEi antitoxin N-terminal" evidence="1">
    <location>
        <begin position="12"/>
        <end position="47"/>
    </location>
</feature>
<sequence>MASSDLLTALPPLFRYTDARKQGLSDRDLRMLQDRGEIEKIGRGLFAASDLHADPDLIEIAFRAPLATLCLTSALARHGLTDEIPATIDIALPRGIRHPSTSAPASWHKFSPDTFNLGREMLDIGTGYQMGLYSAERSICDAFRLRHQEGSELANNALKRWLRQPRAQPAELLAVAAKLGPKAAGPLRSTLQILL</sequence>
<protein>
    <submittedName>
        <fullName evidence="2">Unannotated protein</fullName>
    </submittedName>
</protein>
<dbReference type="InterPro" id="IPR025159">
    <property type="entry name" value="AbiEi_N"/>
</dbReference>
<name>A0A6J6QGA3_9ZZZZ</name>
<proteinExistence type="predicted"/>
<evidence type="ECO:0000313" key="3">
    <source>
        <dbReference type="EMBL" id="CAB5000390.1"/>
    </source>
</evidence>
<organism evidence="2">
    <name type="scientific">freshwater metagenome</name>
    <dbReference type="NCBI Taxonomy" id="449393"/>
    <lineage>
        <taxon>unclassified sequences</taxon>
        <taxon>metagenomes</taxon>
        <taxon>ecological metagenomes</taxon>
    </lineage>
</organism>
<evidence type="ECO:0000259" key="1">
    <source>
        <dbReference type="Pfam" id="PF13338"/>
    </source>
</evidence>
<dbReference type="Pfam" id="PF13338">
    <property type="entry name" value="AbiEi_4"/>
    <property type="match status" value="1"/>
</dbReference>
<dbReference type="EMBL" id="CAEZXS010000194">
    <property type="protein sequence ID" value="CAB4709899.1"/>
    <property type="molecule type" value="Genomic_DNA"/>
</dbReference>